<evidence type="ECO:0000256" key="1">
    <source>
        <dbReference type="ARBA" id="ARBA00002291"/>
    </source>
</evidence>
<accession>A0ABV8H8S8</accession>
<dbReference type="Pfam" id="PF00440">
    <property type="entry name" value="TetR_N"/>
    <property type="match status" value="1"/>
</dbReference>
<dbReference type="RefSeq" id="WP_290232467.1">
    <property type="nucleotide sequence ID" value="NZ_JAUFPZ010000002.1"/>
</dbReference>
<dbReference type="Gene3D" id="1.10.357.10">
    <property type="entry name" value="Tetracycline Repressor, domain 2"/>
    <property type="match status" value="1"/>
</dbReference>
<dbReference type="SUPFAM" id="SSF46689">
    <property type="entry name" value="Homeodomain-like"/>
    <property type="match status" value="1"/>
</dbReference>
<evidence type="ECO:0000256" key="6">
    <source>
        <dbReference type="PROSITE-ProRule" id="PRU00335"/>
    </source>
</evidence>
<protein>
    <recommendedName>
        <fullName evidence="3">Biofilm operon icaADBC HTH-type negative transcriptional regulator IcaR</fullName>
    </recommendedName>
    <alternativeName>
        <fullName evidence="5">Intercellular adhesion protein R</fullName>
    </alternativeName>
</protein>
<organism evidence="8 9">
    <name type="scientific">Zunongwangia endophytica</name>
    <dbReference type="NCBI Taxonomy" id="1808945"/>
    <lineage>
        <taxon>Bacteria</taxon>
        <taxon>Pseudomonadati</taxon>
        <taxon>Bacteroidota</taxon>
        <taxon>Flavobacteriia</taxon>
        <taxon>Flavobacteriales</taxon>
        <taxon>Flavobacteriaceae</taxon>
        <taxon>Zunongwangia</taxon>
    </lineage>
</organism>
<proteinExistence type="predicted"/>
<evidence type="ECO:0000256" key="2">
    <source>
        <dbReference type="ARBA" id="ARBA00011738"/>
    </source>
</evidence>
<evidence type="ECO:0000313" key="9">
    <source>
        <dbReference type="Proteomes" id="UP001595793"/>
    </source>
</evidence>
<gene>
    <name evidence="8" type="ORF">ACFOS1_13970</name>
</gene>
<evidence type="ECO:0000256" key="4">
    <source>
        <dbReference type="ARBA" id="ARBA00023125"/>
    </source>
</evidence>
<evidence type="ECO:0000256" key="5">
    <source>
        <dbReference type="ARBA" id="ARBA00030200"/>
    </source>
</evidence>
<evidence type="ECO:0000256" key="3">
    <source>
        <dbReference type="ARBA" id="ARBA00014341"/>
    </source>
</evidence>
<sequence>MGRKNLSVKRRKEIIQSFYRIAKKIGLENTSIAKVAEDMAISNGLVMHYFKTKDELLIGLNAYILEKHLKIVNSIEYGAMDNRKSLESFITSLFSRKWNTYFDDGVFYSCYALIYRKEDFNHSFRNYLEKLHQVLQLKLHEAKSYGVILNDNISEITEVIFALIDGAYYYLGMFDQKDDSYNKQEELYIKYAIQLLNFSSNSI</sequence>
<dbReference type="EMBL" id="JBHSAS010000010">
    <property type="protein sequence ID" value="MFC4028519.1"/>
    <property type="molecule type" value="Genomic_DNA"/>
</dbReference>
<dbReference type="InterPro" id="IPR041646">
    <property type="entry name" value="IcaR_C"/>
</dbReference>
<name>A0ABV8H8S8_9FLAO</name>
<dbReference type="PROSITE" id="PS50977">
    <property type="entry name" value="HTH_TETR_2"/>
    <property type="match status" value="1"/>
</dbReference>
<comment type="subunit">
    <text evidence="2">Homodimer.</text>
</comment>
<keyword evidence="9" id="KW-1185">Reference proteome</keyword>
<reference evidence="9" key="1">
    <citation type="journal article" date="2019" name="Int. J. Syst. Evol. Microbiol.">
        <title>The Global Catalogue of Microorganisms (GCM) 10K type strain sequencing project: providing services to taxonomists for standard genome sequencing and annotation.</title>
        <authorList>
            <consortium name="The Broad Institute Genomics Platform"/>
            <consortium name="The Broad Institute Genome Sequencing Center for Infectious Disease"/>
            <person name="Wu L."/>
            <person name="Ma J."/>
        </authorList>
    </citation>
    <scope>NUCLEOTIDE SEQUENCE [LARGE SCALE GENOMIC DNA]</scope>
    <source>
        <strain evidence="9">CECT 9128</strain>
    </source>
</reference>
<dbReference type="Pfam" id="PF18665">
    <property type="entry name" value="TetR_C_37"/>
    <property type="match status" value="1"/>
</dbReference>
<feature type="DNA-binding region" description="H-T-H motif" evidence="6">
    <location>
        <begin position="31"/>
        <end position="50"/>
    </location>
</feature>
<comment type="caution">
    <text evidence="8">The sequence shown here is derived from an EMBL/GenBank/DDBJ whole genome shotgun (WGS) entry which is preliminary data.</text>
</comment>
<evidence type="ECO:0000259" key="7">
    <source>
        <dbReference type="PROSITE" id="PS50977"/>
    </source>
</evidence>
<comment type="function">
    <text evidence="1">Represses transcription of the icaADBC operon necessary for biofilm production.</text>
</comment>
<dbReference type="InterPro" id="IPR001647">
    <property type="entry name" value="HTH_TetR"/>
</dbReference>
<keyword evidence="4 6" id="KW-0238">DNA-binding</keyword>
<feature type="domain" description="HTH tetR-type" evidence="7">
    <location>
        <begin position="8"/>
        <end position="68"/>
    </location>
</feature>
<dbReference type="Proteomes" id="UP001595793">
    <property type="component" value="Unassembled WGS sequence"/>
</dbReference>
<dbReference type="InterPro" id="IPR009057">
    <property type="entry name" value="Homeodomain-like_sf"/>
</dbReference>
<evidence type="ECO:0000313" key="8">
    <source>
        <dbReference type="EMBL" id="MFC4028519.1"/>
    </source>
</evidence>